<dbReference type="GO" id="GO:0016491">
    <property type="term" value="F:oxidoreductase activity"/>
    <property type="evidence" value="ECO:0007669"/>
    <property type="project" value="InterPro"/>
</dbReference>
<comment type="subcellular location">
    <subcellularLocation>
        <location evidence="1">Membrane</location>
    </subcellularLocation>
</comment>
<keyword evidence="3 5" id="KW-1133">Transmembrane helix</keyword>
<dbReference type="InterPro" id="IPR050307">
    <property type="entry name" value="Sterol_Desaturase_Related"/>
</dbReference>
<organism evidence="7 8">
    <name type="scientific">Anthostomella pinea</name>
    <dbReference type="NCBI Taxonomy" id="933095"/>
    <lineage>
        <taxon>Eukaryota</taxon>
        <taxon>Fungi</taxon>
        <taxon>Dikarya</taxon>
        <taxon>Ascomycota</taxon>
        <taxon>Pezizomycotina</taxon>
        <taxon>Sordariomycetes</taxon>
        <taxon>Xylariomycetidae</taxon>
        <taxon>Xylariales</taxon>
        <taxon>Xylariaceae</taxon>
        <taxon>Anthostomella</taxon>
    </lineage>
</organism>
<evidence type="ECO:0000313" key="7">
    <source>
        <dbReference type="EMBL" id="CAJ2510116.1"/>
    </source>
</evidence>
<accession>A0AAI8VS93</accession>
<dbReference type="InterPro" id="IPR006694">
    <property type="entry name" value="Fatty_acid_hydroxylase"/>
</dbReference>
<feature type="transmembrane region" description="Helical" evidence="5">
    <location>
        <begin position="36"/>
        <end position="57"/>
    </location>
</feature>
<sequence>MVTVMATNLTSVTDLPPLPSYTLVERPDLLSWLPDFYLSVIAPIAAYWVVSAIFHIIDEYDLFPQYRLHTPAEIAQRNRATRYEVFRDVAIQQVIQAGMGIVLDFTDPPQMTGSEQYDVAVWASRVRVAQRALPAVLGLLGINAATVSKNMAVSHPFLAGALAGGHYPFLASGLDAADGSSIPAFATWEVVVAKAIYHFAIPAVQFALAIGILDTWQYFLHRAMHSNKWLYTKFHSRHHRLYVPYAYGALYNHPVEGFLLDTAGAGLAYKLAGMTARQGILFFVCSTIKTVDDHCGYALPWDPLQHITGNNATYHDIHHQSWGIKTNFSQPFFTFWDRVLGTIWKGDTTLRYERSRINAANIMQAEAKKTSAKAQ</sequence>
<dbReference type="AlphaFoldDB" id="A0AAI8VS93"/>
<dbReference type="GO" id="GO:0016020">
    <property type="term" value="C:membrane"/>
    <property type="evidence" value="ECO:0007669"/>
    <property type="project" value="UniProtKB-SubCell"/>
</dbReference>
<keyword evidence="8" id="KW-1185">Reference proteome</keyword>
<feature type="domain" description="Fatty acid hydroxylase" evidence="6">
    <location>
        <begin position="206"/>
        <end position="342"/>
    </location>
</feature>
<evidence type="ECO:0000256" key="5">
    <source>
        <dbReference type="SAM" id="Phobius"/>
    </source>
</evidence>
<dbReference type="Pfam" id="PF04116">
    <property type="entry name" value="FA_hydroxylase"/>
    <property type="match status" value="1"/>
</dbReference>
<evidence type="ECO:0000256" key="3">
    <source>
        <dbReference type="ARBA" id="ARBA00022989"/>
    </source>
</evidence>
<comment type="caution">
    <text evidence="7">The sequence shown here is derived from an EMBL/GenBank/DDBJ whole genome shotgun (WGS) entry which is preliminary data.</text>
</comment>
<keyword evidence="2 5" id="KW-0812">Transmembrane</keyword>
<reference evidence="7" key="1">
    <citation type="submission" date="2023-10" db="EMBL/GenBank/DDBJ databases">
        <authorList>
            <person name="Hackl T."/>
        </authorList>
    </citation>
    <scope>NUCLEOTIDE SEQUENCE</scope>
</reference>
<protein>
    <submittedName>
        <fullName evidence="7">Uu.00g060160.m01.CDS01</fullName>
    </submittedName>
</protein>
<evidence type="ECO:0000256" key="4">
    <source>
        <dbReference type="ARBA" id="ARBA00023136"/>
    </source>
</evidence>
<evidence type="ECO:0000259" key="6">
    <source>
        <dbReference type="Pfam" id="PF04116"/>
    </source>
</evidence>
<dbReference type="Proteomes" id="UP001295740">
    <property type="component" value="Unassembled WGS sequence"/>
</dbReference>
<name>A0AAI8VS93_9PEZI</name>
<evidence type="ECO:0000256" key="1">
    <source>
        <dbReference type="ARBA" id="ARBA00004370"/>
    </source>
</evidence>
<proteinExistence type="predicted"/>
<dbReference type="GO" id="GO:0005506">
    <property type="term" value="F:iron ion binding"/>
    <property type="evidence" value="ECO:0007669"/>
    <property type="project" value="InterPro"/>
</dbReference>
<dbReference type="GO" id="GO:0008610">
    <property type="term" value="P:lipid biosynthetic process"/>
    <property type="evidence" value="ECO:0007669"/>
    <property type="project" value="InterPro"/>
</dbReference>
<keyword evidence="4 5" id="KW-0472">Membrane</keyword>
<dbReference type="EMBL" id="CAUWAG010000013">
    <property type="protein sequence ID" value="CAJ2510116.1"/>
    <property type="molecule type" value="Genomic_DNA"/>
</dbReference>
<gene>
    <name evidence="7" type="ORF">KHLLAP_LOCUS10584</name>
</gene>
<dbReference type="PANTHER" id="PTHR11863">
    <property type="entry name" value="STEROL DESATURASE"/>
    <property type="match status" value="1"/>
</dbReference>
<evidence type="ECO:0000313" key="8">
    <source>
        <dbReference type="Proteomes" id="UP001295740"/>
    </source>
</evidence>
<evidence type="ECO:0000256" key="2">
    <source>
        <dbReference type="ARBA" id="ARBA00022692"/>
    </source>
</evidence>